<feature type="region of interest" description="Disordered" evidence="1">
    <location>
        <begin position="1"/>
        <end position="29"/>
    </location>
</feature>
<dbReference type="AlphaFoldDB" id="A0A3Q7EIX0"/>
<feature type="region of interest" description="Disordered" evidence="1">
    <location>
        <begin position="85"/>
        <end position="111"/>
    </location>
</feature>
<feature type="compositionally biased region" description="Low complexity" evidence="1">
    <location>
        <begin position="8"/>
        <end position="26"/>
    </location>
</feature>
<feature type="region of interest" description="Disordered" evidence="1">
    <location>
        <begin position="290"/>
        <end position="317"/>
    </location>
</feature>
<dbReference type="InParanoid" id="A0A3Q7EIX0"/>
<organism evidence="2">
    <name type="scientific">Solanum lycopersicum</name>
    <name type="common">Tomato</name>
    <name type="synonym">Lycopersicon esculentum</name>
    <dbReference type="NCBI Taxonomy" id="4081"/>
    <lineage>
        <taxon>Eukaryota</taxon>
        <taxon>Viridiplantae</taxon>
        <taxon>Streptophyta</taxon>
        <taxon>Embryophyta</taxon>
        <taxon>Tracheophyta</taxon>
        <taxon>Spermatophyta</taxon>
        <taxon>Magnoliopsida</taxon>
        <taxon>eudicotyledons</taxon>
        <taxon>Gunneridae</taxon>
        <taxon>Pentapetalae</taxon>
        <taxon>asterids</taxon>
        <taxon>lamiids</taxon>
        <taxon>Solanales</taxon>
        <taxon>Solanaceae</taxon>
        <taxon>Solanoideae</taxon>
        <taxon>Solaneae</taxon>
        <taxon>Solanum</taxon>
        <taxon>Solanum subgen. Lycopersicon</taxon>
    </lineage>
</organism>
<dbReference type="EnsemblPlants" id="Solyc01g087015.1.1">
    <property type="protein sequence ID" value="Solyc01g087015.1.1"/>
    <property type="gene ID" value="Solyc01g087015.1"/>
</dbReference>
<reference evidence="2" key="1">
    <citation type="journal article" date="2012" name="Nature">
        <title>The tomato genome sequence provides insights into fleshy fruit evolution.</title>
        <authorList>
            <consortium name="Tomato Genome Consortium"/>
        </authorList>
    </citation>
    <scope>NUCLEOTIDE SEQUENCE [LARGE SCALE GENOMIC DNA]</scope>
    <source>
        <strain evidence="2">cv. Heinz 1706</strain>
    </source>
</reference>
<sequence length="522" mass="57291">MSNRMPLSSSNSGNGGYYNNNTTSSGTGRGISNFQNNGYRNKESLNSTVNFVIIKVILKETCYKLHGYPKKKGGVSSYANNASTGNESGMIDSTSGSNARTNKSSNDTTLGQGVSMFTQEQYYEILQMLRKGKSKEVDTMANVATAGVSGTSGASNHMVHNFGLMSQSTNLDVQGGMRVNLPTGDQVSISHIGESLILKDKVPSNDQVSSEQCAKEAAYKRIRPISFNSTADSLSSLWHKRLGHAPLKVLSRIKELNIVSVHEYHYHLFPVLDLHDSSYIESASDNISIQSSNPTTSIQPQTSSNTTTPLVPLRRSSRQSKPPIWKYALGLVSELGLAGCKPSSTPLEFNHKLTSTVFDEFIGENANVEDLLLDDFGKYQRLIGKLLYLTMTRPYIAIVVQVLSQYMHSPKSSHMEAALRVVRYIKGTVGLGLFMPSNKDNEMVAYCDSDWGACVETRRSVTGYMIKLGGALVSWKSKKQSTVSRSSAEAEFRSMTTTVAEIVWLKGLFRELGMEIKLPKSN</sequence>
<evidence type="ECO:0008006" key="4">
    <source>
        <dbReference type="Google" id="ProtNLM"/>
    </source>
</evidence>
<reference evidence="2" key="2">
    <citation type="submission" date="2019-01" db="UniProtKB">
        <authorList>
            <consortium name="EnsemblPlants"/>
        </authorList>
    </citation>
    <scope>IDENTIFICATION</scope>
    <source>
        <strain evidence="2">cv. Heinz 1706</strain>
    </source>
</reference>
<protein>
    <recommendedName>
        <fullName evidence="4">GAG-pre-integrase domain-containing protein</fullName>
    </recommendedName>
</protein>
<dbReference type="STRING" id="4081.A0A3Q7EIX0"/>
<dbReference type="PANTHER" id="PTHR11439">
    <property type="entry name" value="GAG-POL-RELATED RETROTRANSPOSON"/>
    <property type="match status" value="1"/>
</dbReference>
<name>A0A3Q7EIX0_SOLLC</name>
<keyword evidence="3" id="KW-1185">Reference proteome</keyword>
<evidence type="ECO:0000313" key="2">
    <source>
        <dbReference type="EnsemblPlants" id="Solyc01g087015.1.1"/>
    </source>
</evidence>
<evidence type="ECO:0000256" key="1">
    <source>
        <dbReference type="SAM" id="MobiDB-lite"/>
    </source>
</evidence>
<dbReference type="Gramene" id="Solyc01g087015.1.1">
    <property type="protein sequence ID" value="Solyc01g087015.1.1"/>
    <property type="gene ID" value="Solyc01g087015.1"/>
</dbReference>
<feature type="compositionally biased region" description="Polar residues" evidence="1">
    <location>
        <begin position="290"/>
        <end position="309"/>
    </location>
</feature>
<evidence type="ECO:0000313" key="3">
    <source>
        <dbReference type="Proteomes" id="UP000004994"/>
    </source>
</evidence>
<dbReference type="PANTHER" id="PTHR11439:SF444">
    <property type="entry name" value="HELICASE ATP-BINDING DOMAIN-CONTAINING PROTEIN"/>
    <property type="match status" value="1"/>
</dbReference>
<dbReference type="Proteomes" id="UP000004994">
    <property type="component" value="Chromosome 1"/>
</dbReference>
<proteinExistence type="predicted"/>
<dbReference type="CDD" id="cd09272">
    <property type="entry name" value="RNase_HI_RT_Ty1"/>
    <property type="match status" value="1"/>
</dbReference>
<accession>A0A3Q7EIX0</accession>